<feature type="transmembrane region" description="Helical" evidence="1">
    <location>
        <begin position="6"/>
        <end position="26"/>
    </location>
</feature>
<keyword evidence="1" id="KW-0472">Membrane</keyword>
<evidence type="ECO:0000313" key="2">
    <source>
        <dbReference type="EMBL" id="PCJ22895.1"/>
    </source>
</evidence>
<dbReference type="Proteomes" id="UP000218327">
    <property type="component" value="Unassembled WGS sequence"/>
</dbReference>
<dbReference type="EMBL" id="NVVJ01000048">
    <property type="protein sequence ID" value="PCJ22895.1"/>
    <property type="molecule type" value="Genomic_DNA"/>
</dbReference>
<sequence>MESLDFYKILSYGAIGLGCILAFLAYKLLRKEQNWKVPRESILKSINIYMGFSIVLTVVGFVTEFAIENRIVDLKTQINTEHARNLEIAETLSLLLESKELAVLATGGSDEVKRDIDTLKLSVLRLRNINE</sequence>
<keyword evidence="1" id="KW-1133">Transmembrane helix</keyword>
<dbReference type="AlphaFoldDB" id="A0A2A5AUI2"/>
<organism evidence="2 3">
    <name type="scientific">SAR86 cluster bacterium</name>
    <dbReference type="NCBI Taxonomy" id="2030880"/>
    <lineage>
        <taxon>Bacteria</taxon>
        <taxon>Pseudomonadati</taxon>
        <taxon>Pseudomonadota</taxon>
        <taxon>Gammaproteobacteria</taxon>
        <taxon>SAR86 cluster</taxon>
    </lineage>
</organism>
<evidence type="ECO:0000256" key="1">
    <source>
        <dbReference type="SAM" id="Phobius"/>
    </source>
</evidence>
<protein>
    <submittedName>
        <fullName evidence="2">Uncharacterized protein</fullName>
    </submittedName>
</protein>
<accession>A0A2A5AUI2</accession>
<keyword evidence="1" id="KW-0812">Transmembrane</keyword>
<reference evidence="3" key="1">
    <citation type="submission" date="2017-08" db="EMBL/GenBank/DDBJ databases">
        <title>A dynamic microbial community with high functional redundancy inhabits the cold, oxic subseafloor aquifer.</title>
        <authorList>
            <person name="Tully B.J."/>
            <person name="Wheat C.G."/>
            <person name="Glazer B.T."/>
            <person name="Huber J.A."/>
        </authorList>
    </citation>
    <scope>NUCLEOTIDE SEQUENCE [LARGE SCALE GENOMIC DNA]</scope>
</reference>
<name>A0A2A5AUI2_9GAMM</name>
<gene>
    <name evidence="2" type="ORF">COA96_13120</name>
</gene>
<comment type="caution">
    <text evidence="2">The sequence shown here is derived from an EMBL/GenBank/DDBJ whole genome shotgun (WGS) entry which is preliminary data.</text>
</comment>
<proteinExistence type="predicted"/>
<evidence type="ECO:0000313" key="3">
    <source>
        <dbReference type="Proteomes" id="UP000218327"/>
    </source>
</evidence>
<feature type="transmembrane region" description="Helical" evidence="1">
    <location>
        <begin position="46"/>
        <end position="67"/>
    </location>
</feature>